<proteinExistence type="evidence at transcript level"/>
<dbReference type="Pfam" id="PF08034">
    <property type="entry name" value="TES"/>
    <property type="match status" value="1"/>
</dbReference>
<name>C1L6U0_SCHJA</name>
<protein>
    <recommendedName>
        <fullName evidence="4">Trematode Eggshell Synthesis,domain-containing protein</fullName>
    </recommendedName>
</protein>
<feature type="compositionally biased region" description="Basic and acidic residues" evidence="1">
    <location>
        <begin position="38"/>
        <end position="68"/>
    </location>
</feature>
<dbReference type="AlphaFoldDB" id="C1L6U0"/>
<dbReference type="InterPro" id="IPR012615">
    <property type="entry name" value="TES"/>
</dbReference>
<reference evidence="3" key="2">
    <citation type="submission" date="2009-03" db="EMBL/GenBank/DDBJ databases">
        <authorList>
            <person name="Gang L."/>
        </authorList>
    </citation>
    <scope>NUCLEOTIDE SEQUENCE</scope>
    <source>
        <strain evidence="3">Anhui</strain>
    </source>
</reference>
<dbReference type="EMBL" id="FN314685">
    <property type="protein sequence ID" value="CAX70418.1"/>
    <property type="molecule type" value="mRNA"/>
</dbReference>
<evidence type="ECO:0000313" key="3">
    <source>
        <dbReference type="EMBL" id="CAX70418.1"/>
    </source>
</evidence>
<keyword evidence="2" id="KW-0732">Signal</keyword>
<accession>C1L6U0</accession>
<sequence>MGMKMKLIIFLIMLMISIVFAQNGRHTLRPQLNSTHGSHTDNSDQRSQRDKLSDKRSEHSSRHEKNKIGTESMFGTSSSRYRYRKARDFKASGKSRSRGIGRYGTMSSELTDFVVEGKIGKYGRRKPTKSKFKTRGKEKKYSRRINDNRFDIKGDLYERRQHVGIGDYQANGSHSGVILKTKEKSGSSNGTRFGRGSSSHSNSTQRDERSMWSDF</sequence>
<reference evidence="3" key="1">
    <citation type="journal article" date="2009" name="Nature">
        <title>The Schistosoma japonicum genome reveals features of host-parasite interplay.</title>
        <authorList>
            <person name="Liu F."/>
            <person name="Zhou Y."/>
            <person name="Wang Z.Q."/>
            <person name="Lu G."/>
            <person name="Zheng H."/>
            <person name="Brindley P.J."/>
            <person name="McManus D.P."/>
            <person name="Blair D."/>
            <person name="Zhang Q.H."/>
            <person name="Zhong Y."/>
            <person name="Wang S."/>
            <person name="Han Z.G."/>
            <person name="Chen Z."/>
        </authorList>
    </citation>
    <scope>NUCLEOTIDE SEQUENCE</scope>
    <source>
        <strain evidence="3">Anhui</strain>
    </source>
</reference>
<evidence type="ECO:0000256" key="1">
    <source>
        <dbReference type="SAM" id="MobiDB-lite"/>
    </source>
</evidence>
<feature type="chain" id="PRO_5002910064" description="Trematode Eggshell Synthesis,domain-containing protein" evidence="2">
    <location>
        <begin position="22"/>
        <end position="215"/>
    </location>
</feature>
<feature type="compositionally biased region" description="Basic and acidic residues" evidence="1">
    <location>
        <begin position="205"/>
        <end position="215"/>
    </location>
</feature>
<feature type="region of interest" description="Disordered" evidence="1">
    <location>
        <begin position="167"/>
        <end position="215"/>
    </location>
</feature>
<feature type="region of interest" description="Disordered" evidence="1">
    <location>
        <begin position="30"/>
        <end position="76"/>
    </location>
</feature>
<evidence type="ECO:0008006" key="4">
    <source>
        <dbReference type="Google" id="ProtNLM"/>
    </source>
</evidence>
<evidence type="ECO:0000256" key="2">
    <source>
        <dbReference type="SAM" id="SignalP"/>
    </source>
</evidence>
<feature type="signal peptide" evidence="2">
    <location>
        <begin position="1"/>
        <end position="21"/>
    </location>
</feature>
<organism evidence="3">
    <name type="scientific">Schistosoma japonicum</name>
    <name type="common">Blood fluke</name>
    <dbReference type="NCBI Taxonomy" id="6182"/>
    <lineage>
        <taxon>Eukaryota</taxon>
        <taxon>Metazoa</taxon>
        <taxon>Spiralia</taxon>
        <taxon>Lophotrochozoa</taxon>
        <taxon>Platyhelminthes</taxon>
        <taxon>Trematoda</taxon>
        <taxon>Digenea</taxon>
        <taxon>Strigeidida</taxon>
        <taxon>Schistosomatoidea</taxon>
        <taxon>Schistosomatidae</taxon>
        <taxon>Schistosoma</taxon>
    </lineage>
</organism>
<feature type="compositionally biased region" description="Polar residues" evidence="1">
    <location>
        <begin position="186"/>
        <end position="204"/>
    </location>
</feature>